<gene>
    <name evidence="5" type="ORF">F2P47_04365</name>
</gene>
<dbReference type="InterPro" id="IPR036969">
    <property type="entry name" value="Citrate_synthase_sf"/>
</dbReference>
<dbReference type="Pfam" id="PF00285">
    <property type="entry name" value="Citrate_synt"/>
    <property type="match status" value="1"/>
</dbReference>
<dbReference type="SUPFAM" id="SSF46955">
    <property type="entry name" value="Putative DNA-binding domain"/>
    <property type="match status" value="1"/>
</dbReference>
<proteinExistence type="inferred from homology"/>
<dbReference type="InterPro" id="IPR009061">
    <property type="entry name" value="DNA-bd_dom_put_sf"/>
</dbReference>
<dbReference type="PANTHER" id="PTHR11739">
    <property type="entry name" value="CITRATE SYNTHASE"/>
    <property type="match status" value="1"/>
</dbReference>
<dbReference type="GO" id="GO:0005975">
    <property type="term" value="P:carbohydrate metabolic process"/>
    <property type="evidence" value="ECO:0007669"/>
    <property type="project" value="TreeGrafter"/>
</dbReference>
<keyword evidence="6" id="KW-1185">Reference proteome</keyword>
<dbReference type="Gene3D" id="1.10.580.10">
    <property type="entry name" value="Citrate Synthase, domain 1"/>
    <property type="match status" value="1"/>
</dbReference>
<evidence type="ECO:0000256" key="4">
    <source>
        <dbReference type="ARBA" id="ARBA00022679"/>
    </source>
</evidence>
<dbReference type="GO" id="GO:0005829">
    <property type="term" value="C:cytosol"/>
    <property type="evidence" value="ECO:0007669"/>
    <property type="project" value="TreeGrafter"/>
</dbReference>
<evidence type="ECO:0000256" key="3">
    <source>
        <dbReference type="ARBA" id="ARBA00012972"/>
    </source>
</evidence>
<comment type="pathway">
    <text evidence="1">Carbohydrate metabolism; tricarboxylic acid cycle; isocitrate from oxaloacetate: step 1/2.</text>
</comment>
<dbReference type="UniPathway" id="UPA00223">
    <property type="reaction ID" value="UER00717"/>
</dbReference>
<dbReference type="GO" id="GO:0006099">
    <property type="term" value="P:tricarboxylic acid cycle"/>
    <property type="evidence" value="ECO:0007669"/>
    <property type="project" value="UniProtKB-UniPathway"/>
</dbReference>
<dbReference type="AlphaFoldDB" id="A0A6N6VKA0"/>
<organism evidence="5 6">
    <name type="scientific">Parvibaculum sedimenti</name>
    <dbReference type="NCBI Taxonomy" id="2608632"/>
    <lineage>
        <taxon>Bacteria</taxon>
        <taxon>Pseudomonadati</taxon>
        <taxon>Pseudomonadota</taxon>
        <taxon>Alphaproteobacteria</taxon>
        <taxon>Hyphomicrobiales</taxon>
        <taxon>Parvibaculaceae</taxon>
        <taxon>Parvibaculum</taxon>
    </lineage>
</organism>
<dbReference type="SUPFAM" id="SSF48256">
    <property type="entry name" value="Citrate synthase"/>
    <property type="match status" value="1"/>
</dbReference>
<dbReference type="InterPro" id="IPR016142">
    <property type="entry name" value="Citrate_synth-like_lrg_a-sub"/>
</dbReference>
<dbReference type="PRINTS" id="PR00143">
    <property type="entry name" value="CITRTSNTHASE"/>
</dbReference>
<comment type="caution">
    <text evidence="5">The sequence shown here is derived from an EMBL/GenBank/DDBJ whole genome shotgun (WGS) entry which is preliminary data.</text>
</comment>
<dbReference type="InterPro" id="IPR002020">
    <property type="entry name" value="Citrate_synthase"/>
</dbReference>
<dbReference type="InterPro" id="IPR016143">
    <property type="entry name" value="Citrate_synth-like_sm_a-sub"/>
</dbReference>
<reference evidence="5 6" key="1">
    <citation type="submission" date="2019-09" db="EMBL/GenBank/DDBJ databases">
        <title>Parvibaculum sedimenti sp. nov., isolated from sediment.</title>
        <authorList>
            <person name="Wang Y."/>
        </authorList>
    </citation>
    <scope>NUCLEOTIDE SEQUENCE [LARGE SCALE GENOMIC DNA]</scope>
    <source>
        <strain evidence="5 6">HXT-9</strain>
    </source>
</reference>
<evidence type="ECO:0000256" key="2">
    <source>
        <dbReference type="ARBA" id="ARBA00010566"/>
    </source>
</evidence>
<dbReference type="EMBL" id="WESC01000003">
    <property type="protein sequence ID" value="KAB7741643.1"/>
    <property type="molecule type" value="Genomic_DNA"/>
</dbReference>
<dbReference type="GO" id="GO:0036440">
    <property type="term" value="F:citrate synthase activity"/>
    <property type="evidence" value="ECO:0007669"/>
    <property type="project" value="UniProtKB-EC"/>
</dbReference>
<dbReference type="EC" id="2.3.3.16" evidence="3"/>
<accession>A0A6N6VKA0</accession>
<evidence type="ECO:0000256" key="1">
    <source>
        <dbReference type="ARBA" id="ARBA00004751"/>
    </source>
</evidence>
<comment type="similarity">
    <text evidence="2">Belongs to the citrate synthase family.</text>
</comment>
<protein>
    <recommendedName>
        <fullName evidence="3">citrate synthase (unknown stereospecificity)</fullName>
        <ecNumber evidence="3">2.3.3.16</ecNumber>
    </recommendedName>
</protein>
<dbReference type="PANTHER" id="PTHR11739:SF4">
    <property type="entry name" value="CITRATE SYNTHASE, PEROXISOMAL"/>
    <property type="match status" value="1"/>
</dbReference>
<keyword evidence="4" id="KW-0808">Transferase</keyword>
<name>A0A6N6VKA0_9HYPH</name>
<dbReference type="Gene3D" id="1.10.230.10">
    <property type="entry name" value="Cytochrome P450-Terp, domain 2"/>
    <property type="match status" value="1"/>
</dbReference>
<evidence type="ECO:0000313" key="6">
    <source>
        <dbReference type="Proteomes" id="UP000468901"/>
    </source>
</evidence>
<dbReference type="Proteomes" id="UP000468901">
    <property type="component" value="Unassembled WGS sequence"/>
</dbReference>
<dbReference type="RefSeq" id="WP_152214946.1">
    <property type="nucleotide sequence ID" value="NZ_WESC01000003.1"/>
</dbReference>
<sequence>MPKAAPPPENLYLSAKEAAAELGVSLATLYAYVSRDMIRSEPVPDSRAKRYRAEDVRALKQRRVAGSGPTSPQFEGGRDALTAALNYGGAPVLDSAITLIADGKLHYRGSNAMALARSSSLEQVAALLWGCRDVQPFTRDAVPHMTPLLEKLAADLSDAPRIERCLSLLPLAGLDDPSVYNMTDRGLAATGARLLRFVASVIAGVAPSADPVHEVLARSLTFGDRRAAELIRAALVLCADHELNASAFTVRCVAGTGATLYAAVQAGICAAQGPRHGAFTSRVESFLTDIAHRQDIEDAVLNRLRNGDLVPGFGHPLYPDGDPRASTLLDLMRANHGDDPAFLRVQRIVNVMAEAGGVHPNIDFAVGALSVTLRMMPGTGLAIFVLGRTAGWIGHAIEQYRSGQMIRPRARYTGEAPK</sequence>
<dbReference type="CDD" id="cd06102">
    <property type="entry name" value="citrate_synt_like_2"/>
    <property type="match status" value="1"/>
</dbReference>
<evidence type="ECO:0000313" key="5">
    <source>
        <dbReference type="EMBL" id="KAB7741643.1"/>
    </source>
</evidence>